<dbReference type="SUPFAM" id="SSF53474">
    <property type="entry name" value="alpha/beta-Hydrolases"/>
    <property type="match status" value="1"/>
</dbReference>
<sequence>MPILLVHGIRTSASMWRHQVEALSGDGCRVLAIDLPGHGRRIDELFTVEAALAAIDAGVSELAGEHGRVLLVGLSLGGYYSIAYAAAHPERLVGLVAAACSTVPSGPGLTGYRFLARLIHRLPDHGLWLNNLMVRRMLPPAGAEDVLAGGVALEVMDPGLQATGTLHPLDDLARYPGPVWLVNGRFDHFRLNERRFLAACRHGRLIVIPGAPHLVSLAQPARFTAVLRQVAAELASEVT</sequence>
<accession>A0A3M8KZT9</accession>
<dbReference type="PRINTS" id="PR00111">
    <property type="entry name" value="ABHYDROLASE"/>
</dbReference>
<dbReference type="OrthoDB" id="5495375at2"/>
<name>A0A3M8KZT9_9MICO</name>
<evidence type="ECO:0000313" key="2">
    <source>
        <dbReference type="EMBL" id="RNE58565.1"/>
    </source>
</evidence>
<dbReference type="AlphaFoldDB" id="A0A3M8KZT9"/>
<dbReference type="EMBL" id="RDSR01000022">
    <property type="protein sequence ID" value="RNE58565.1"/>
    <property type="molecule type" value="Genomic_DNA"/>
</dbReference>
<proteinExistence type="predicted"/>
<evidence type="ECO:0000259" key="1">
    <source>
        <dbReference type="Pfam" id="PF12697"/>
    </source>
</evidence>
<dbReference type="PANTHER" id="PTHR43798">
    <property type="entry name" value="MONOACYLGLYCEROL LIPASE"/>
    <property type="match status" value="1"/>
</dbReference>
<gene>
    <name evidence="2" type="ORF">EEJ31_11705</name>
</gene>
<comment type="caution">
    <text evidence="2">The sequence shown here is derived from an EMBL/GenBank/DDBJ whole genome shotgun (WGS) entry which is preliminary data.</text>
</comment>
<protein>
    <submittedName>
        <fullName evidence="2">Alpha/beta fold hydrolase</fullName>
    </submittedName>
</protein>
<keyword evidence="3" id="KW-1185">Reference proteome</keyword>
<keyword evidence="2" id="KW-0378">Hydrolase</keyword>
<dbReference type="InterPro" id="IPR050266">
    <property type="entry name" value="AB_hydrolase_sf"/>
</dbReference>
<dbReference type="InterPro" id="IPR000073">
    <property type="entry name" value="AB_hydrolase_1"/>
</dbReference>
<evidence type="ECO:0000313" key="3">
    <source>
        <dbReference type="Proteomes" id="UP000279859"/>
    </source>
</evidence>
<feature type="domain" description="AB hydrolase-1" evidence="1">
    <location>
        <begin position="3"/>
        <end position="225"/>
    </location>
</feature>
<reference evidence="2 3" key="1">
    <citation type="submission" date="2018-11" db="EMBL/GenBank/DDBJ databases">
        <title>Cryobacterium sp. nov., isolated from rhizosphere soil of lettuce.</title>
        <authorList>
            <person name="Wang Y."/>
        </authorList>
    </citation>
    <scope>NUCLEOTIDE SEQUENCE [LARGE SCALE GENOMIC DNA]</scope>
    <source>
        <strain evidence="2 3">NEAU-85</strain>
    </source>
</reference>
<dbReference type="InterPro" id="IPR029058">
    <property type="entry name" value="AB_hydrolase_fold"/>
</dbReference>
<organism evidence="2 3">
    <name type="scientific">Cryobacterium tepidiphilum</name>
    <dbReference type="NCBI Taxonomy" id="2486026"/>
    <lineage>
        <taxon>Bacteria</taxon>
        <taxon>Bacillati</taxon>
        <taxon>Actinomycetota</taxon>
        <taxon>Actinomycetes</taxon>
        <taxon>Micrococcales</taxon>
        <taxon>Microbacteriaceae</taxon>
        <taxon>Cryobacterium</taxon>
    </lineage>
</organism>
<dbReference type="Gene3D" id="3.40.50.1820">
    <property type="entry name" value="alpha/beta hydrolase"/>
    <property type="match status" value="1"/>
</dbReference>
<dbReference type="GO" id="GO:0016787">
    <property type="term" value="F:hydrolase activity"/>
    <property type="evidence" value="ECO:0007669"/>
    <property type="project" value="UniProtKB-KW"/>
</dbReference>
<dbReference type="Pfam" id="PF12697">
    <property type="entry name" value="Abhydrolase_6"/>
    <property type="match status" value="1"/>
</dbReference>
<dbReference type="Proteomes" id="UP000279859">
    <property type="component" value="Unassembled WGS sequence"/>
</dbReference>